<proteinExistence type="predicted"/>
<keyword evidence="3" id="KW-1185">Reference proteome</keyword>
<keyword evidence="1" id="KW-0812">Transmembrane</keyword>
<dbReference type="KEGG" id="csr:Cspa_c22830"/>
<evidence type="ECO:0000256" key="1">
    <source>
        <dbReference type="SAM" id="Phobius"/>
    </source>
</evidence>
<name>M1MI92_9CLOT</name>
<keyword evidence="1" id="KW-1133">Transmembrane helix</keyword>
<organism evidence="2 3">
    <name type="scientific">Clostridium saccharoperbutylacetonicum N1-4(HMT)</name>
    <dbReference type="NCBI Taxonomy" id="931276"/>
    <lineage>
        <taxon>Bacteria</taxon>
        <taxon>Bacillati</taxon>
        <taxon>Bacillota</taxon>
        <taxon>Clostridia</taxon>
        <taxon>Eubacteriales</taxon>
        <taxon>Clostridiaceae</taxon>
        <taxon>Clostridium</taxon>
    </lineage>
</organism>
<reference evidence="2 3" key="1">
    <citation type="submission" date="2013-02" db="EMBL/GenBank/DDBJ databases">
        <title>Genome sequence of Clostridium saccharoperbutylacetonicum N1-4(HMT).</title>
        <authorList>
            <person name="Poehlein A."/>
            <person name="Daniel R."/>
        </authorList>
    </citation>
    <scope>NUCLEOTIDE SEQUENCE [LARGE SCALE GENOMIC DNA]</scope>
    <source>
        <strain evidence="3">N1-4(HMT)</strain>
    </source>
</reference>
<dbReference type="RefSeq" id="WP_015392367.1">
    <property type="nucleotide sequence ID" value="NC_020291.1"/>
</dbReference>
<dbReference type="eggNOG" id="ENOG503283R">
    <property type="taxonomic scope" value="Bacteria"/>
</dbReference>
<evidence type="ECO:0000313" key="3">
    <source>
        <dbReference type="Proteomes" id="UP000011728"/>
    </source>
</evidence>
<protein>
    <submittedName>
        <fullName evidence="2">Uncharacterized protein</fullName>
    </submittedName>
</protein>
<accession>M1MI92</accession>
<dbReference type="Proteomes" id="UP000011728">
    <property type="component" value="Chromosome"/>
</dbReference>
<dbReference type="EMBL" id="CP004121">
    <property type="protein sequence ID" value="AGF56048.1"/>
    <property type="molecule type" value="Genomic_DNA"/>
</dbReference>
<sequence length="45" mass="5064">MNTMPFFGQFLASFFVIIPIVLSGLSIYALILLIKALKIYINKNS</sequence>
<keyword evidence="1" id="KW-0472">Membrane</keyword>
<feature type="transmembrane region" description="Helical" evidence="1">
    <location>
        <begin position="6"/>
        <end position="34"/>
    </location>
</feature>
<dbReference type="AlphaFoldDB" id="M1MI92"/>
<dbReference type="HOGENOM" id="CLU_3198195_0_0_9"/>
<gene>
    <name evidence="2" type="ORF">Cspa_c22830</name>
</gene>
<dbReference type="PATRIC" id="fig|931276.5.peg.2285"/>
<evidence type="ECO:0000313" key="2">
    <source>
        <dbReference type="EMBL" id="AGF56048.1"/>
    </source>
</evidence>